<evidence type="ECO:0000256" key="5">
    <source>
        <dbReference type="PIRNR" id="PIRNR019574"/>
    </source>
</evidence>
<keyword evidence="3 6" id="KW-0732">Signal</keyword>
<dbReference type="PRINTS" id="PR00909">
    <property type="entry name" value="SPERMDNBNDNG"/>
</dbReference>
<gene>
    <name evidence="7" type="ORF">SMD27_17490</name>
</gene>
<comment type="similarity">
    <text evidence="5">Belongs to the bacterial solute-binding protein PotD/PotF family.</text>
</comment>
<evidence type="ECO:0000256" key="4">
    <source>
        <dbReference type="ARBA" id="ARBA00022764"/>
    </source>
</evidence>
<dbReference type="PANTHER" id="PTHR30222">
    <property type="entry name" value="SPERMIDINE/PUTRESCINE-BINDING PERIPLASMIC PROTEIN"/>
    <property type="match status" value="1"/>
</dbReference>
<keyword evidence="2 5" id="KW-0813">Transport</keyword>
<feature type="signal peptide" evidence="6">
    <location>
        <begin position="1"/>
        <end position="27"/>
    </location>
</feature>
<keyword evidence="4 5" id="KW-0574">Periplasm</keyword>
<dbReference type="CDD" id="cd13659">
    <property type="entry name" value="PBP2_PotF"/>
    <property type="match status" value="1"/>
</dbReference>
<dbReference type="SUPFAM" id="SSF53850">
    <property type="entry name" value="Periplasmic binding protein-like II"/>
    <property type="match status" value="1"/>
</dbReference>
<organism evidence="7 8">
    <name type="scientific">Dongia soli</name>
    <dbReference type="NCBI Taxonomy" id="600628"/>
    <lineage>
        <taxon>Bacteria</taxon>
        <taxon>Pseudomonadati</taxon>
        <taxon>Pseudomonadota</taxon>
        <taxon>Alphaproteobacteria</taxon>
        <taxon>Rhodospirillales</taxon>
        <taxon>Dongiaceae</taxon>
        <taxon>Dongia</taxon>
    </lineage>
</organism>
<dbReference type="RefSeq" id="WP_320509714.1">
    <property type="nucleotide sequence ID" value="NZ_JAXCLW010000005.1"/>
</dbReference>
<comment type="subcellular location">
    <subcellularLocation>
        <location evidence="1 5">Periplasm</location>
    </subcellularLocation>
</comment>
<comment type="function">
    <text evidence="5">Required for the activity of the bacterial periplasmic transport system of putrescine.</text>
</comment>
<protein>
    <recommendedName>
        <fullName evidence="5">Putrescine-binding periplasmic protein</fullName>
    </recommendedName>
</protein>
<keyword evidence="8" id="KW-1185">Reference proteome</keyword>
<comment type="caution">
    <text evidence="7">The sequence shown here is derived from an EMBL/GenBank/DDBJ whole genome shotgun (WGS) entry which is preliminary data.</text>
</comment>
<proteinExistence type="inferred from homology"/>
<evidence type="ECO:0000256" key="1">
    <source>
        <dbReference type="ARBA" id="ARBA00004418"/>
    </source>
</evidence>
<dbReference type="EMBL" id="JAXCLW010000005">
    <property type="protein sequence ID" value="MDY0884641.1"/>
    <property type="molecule type" value="Genomic_DNA"/>
</dbReference>
<dbReference type="Proteomes" id="UP001279642">
    <property type="component" value="Unassembled WGS sequence"/>
</dbReference>
<accession>A0ABU5EE84</accession>
<reference evidence="7 8" key="1">
    <citation type="journal article" date="2016" name="Antonie Van Leeuwenhoek">
        <title>Dongia soli sp. nov., isolated from soil from Dokdo, Korea.</title>
        <authorList>
            <person name="Kim D.U."/>
            <person name="Lee H."/>
            <person name="Kim H."/>
            <person name="Kim S.G."/>
            <person name="Ka J.O."/>
        </authorList>
    </citation>
    <scope>NUCLEOTIDE SEQUENCE [LARGE SCALE GENOMIC DNA]</scope>
    <source>
        <strain evidence="7 8">D78</strain>
    </source>
</reference>
<dbReference type="InterPro" id="IPR001188">
    <property type="entry name" value="Sperm_putr-bd"/>
</dbReference>
<sequence length="367" mass="40224">MQRQMKRIGMAGLALVGLGVLASEAWAEDKEVNVYNWADYIGAHTIEKFEQATGIKVRYDLFDSNEVVEAKMLAGGSGYDVITITSSYLGRQLKGGVFQKLDKSKLPNWKNLDPVALKSMRDADPNNEYGVPYFWGTTGIAYNVKKIKERMPDAPIDSWAMLFDPAVASKFADCGIGLLDTPTVLPLTLAYMGKNPDTKSEADYDEVGQVMAKVRPYFRKIDNAGYKDALATGELCLVMAWNGDVASAVNTAKEAKTGVEIAYTLPKEGTYYWIDALAVPKDAPHPEAAMKYINFLMNAQIAADGINTVTYASGVGAAKALADPAITNDPIIYPTAEDEKKLFGGEIEDLKLERLRTRIWTKFVAGN</sequence>
<dbReference type="Pfam" id="PF13416">
    <property type="entry name" value="SBP_bac_8"/>
    <property type="match status" value="1"/>
</dbReference>
<evidence type="ECO:0000313" key="7">
    <source>
        <dbReference type="EMBL" id="MDY0884641.1"/>
    </source>
</evidence>
<evidence type="ECO:0000256" key="3">
    <source>
        <dbReference type="ARBA" id="ARBA00022729"/>
    </source>
</evidence>
<evidence type="ECO:0000313" key="8">
    <source>
        <dbReference type="Proteomes" id="UP001279642"/>
    </source>
</evidence>
<dbReference type="InterPro" id="IPR006059">
    <property type="entry name" value="SBP"/>
</dbReference>
<feature type="chain" id="PRO_5046275473" description="Putrescine-binding periplasmic protein" evidence="6">
    <location>
        <begin position="28"/>
        <end position="367"/>
    </location>
</feature>
<evidence type="ECO:0000256" key="2">
    <source>
        <dbReference type="ARBA" id="ARBA00022448"/>
    </source>
</evidence>
<dbReference type="Gene3D" id="3.40.190.10">
    <property type="entry name" value="Periplasmic binding protein-like II"/>
    <property type="match status" value="2"/>
</dbReference>
<evidence type="ECO:0000256" key="6">
    <source>
        <dbReference type="SAM" id="SignalP"/>
    </source>
</evidence>
<dbReference type="PIRSF" id="PIRSF019574">
    <property type="entry name" value="Periplasmic_polyamine_BP"/>
    <property type="match status" value="1"/>
</dbReference>
<dbReference type="PANTHER" id="PTHR30222:SF12">
    <property type="entry name" value="NORSPERMIDINE SENSOR"/>
    <property type="match status" value="1"/>
</dbReference>
<name>A0ABU5EE84_9PROT</name>